<proteinExistence type="predicted"/>
<dbReference type="AlphaFoldDB" id="A0A7I7WFL2"/>
<sequence length="63" mass="7270">MVPPKAQLWIVIAYVLVVTIVAFVIRRPLELVQRTAHVEQFHGRRLELMGEGDWRLDSLATET</sequence>
<gene>
    <name evidence="2" type="ORF">MGAD_07440</name>
</gene>
<evidence type="ECO:0000256" key="1">
    <source>
        <dbReference type="SAM" id="Phobius"/>
    </source>
</evidence>
<dbReference type="KEGG" id="mgad:MGAD_07440"/>
<dbReference type="Proteomes" id="UP000466187">
    <property type="component" value="Chromosome"/>
</dbReference>
<name>A0A7I7WFL2_MYCGU</name>
<keyword evidence="1" id="KW-1133">Transmembrane helix</keyword>
<reference evidence="2 3" key="1">
    <citation type="journal article" date="2019" name="Emerg. Microbes Infect.">
        <title>Comprehensive subspecies identification of 175 nontuberculous mycobacteria species based on 7547 genomic profiles.</title>
        <authorList>
            <person name="Matsumoto Y."/>
            <person name="Kinjo T."/>
            <person name="Motooka D."/>
            <person name="Nabeya D."/>
            <person name="Jung N."/>
            <person name="Uechi K."/>
            <person name="Horii T."/>
            <person name="Iida T."/>
            <person name="Fujita J."/>
            <person name="Nakamura S."/>
        </authorList>
    </citation>
    <scope>NUCLEOTIDE SEQUENCE [LARGE SCALE GENOMIC DNA]</scope>
    <source>
        <strain evidence="2 3">JCM 12688</strain>
    </source>
</reference>
<keyword evidence="1" id="KW-0472">Membrane</keyword>
<evidence type="ECO:0000313" key="3">
    <source>
        <dbReference type="Proteomes" id="UP000466187"/>
    </source>
</evidence>
<evidence type="ECO:0000313" key="2">
    <source>
        <dbReference type="EMBL" id="BBZ16409.1"/>
    </source>
</evidence>
<feature type="transmembrane region" description="Helical" evidence="1">
    <location>
        <begin position="6"/>
        <end position="25"/>
    </location>
</feature>
<protein>
    <submittedName>
        <fullName evidence="2">Uncharacterized protein</fullName>
    </submittedName>
</protein>
<dbReference type="EMBL" id="AP022608">
    <property type="protein sequence ID" value="BBZ16409.1"/>
    <property type="molecule type" value="Genomic_DNA"/>
</dbReference>
<accession>A0A7I7WFL2</accession>
<keyword evidence="1" id="KW-0812">Transmembrane</keyword>
<organism evidence="2 3">
    <name type="scientific">Mycolicibacterium gadium</name>
    <name type="common">Mycobacterium gadium</name>
    <dbReference type="NCBI Taxonomy" id="1794"/>
    <lineage>
        <taxon>Bacteria</taxon>
        <taxon>Bacillati</taxon>
        <taxon>Actinomycetota</taxon>
        <taxon>Actinomycetes</taxon>
        <taxon>Mycobacteriales</taxon>
        <taxon>Mycobacteriaceae</taxon>
        <taxon>Mycolicibacterium</taxon>
    </lineage>
</organism>